<dbReference type="InterPro" id="IPR049874">
    <property type="entry name" value="ROK_cs"/>
</dbReference>
<dbReference type="SUPFAM" id="SSF46785">
    <property type="entry name" value="Winged helix' DNA-binding domain"/>
    <property type="match status" value="2"/>
</dbReference>
<sequence>MTSRSAQISGHDLVLAAVRESGPISRAELIRRTGMARETVNAVLTGLLAEEALAEGDPVPSARQGRPARLLSLGPAAGVVVGVIVDTTGARVEVASLAGEVETSASVPLDLTVPADALNAVAAAVREAVGEQRVWITTLGLPAPMAGGVVQPSSVLPKWAGLAPATELRRRLGHRVIAANDADLGVLGEVAHGVAAGHRDVCYLRVESGIGCGLLMGGRLHRGATGVAGEIGHVQVDETGVLCRCGNRGCLETIAAPRELLAALETQYGESVDAARALELAGHDPIAQRVLADAGRMIGRVIADLANTVNPSIVVLDGPLIAEGGPVVAGVREALRRYAQPEVADRTEVHAGSLAGRAGVLGAIAAGLSRLPAARPAPDRRSVIVSALRSHGPMTRSDLVKLTRLPRAATGDLLAAMESDGVVAAAEPPSRSGRPSPAYRLVTPPELLAGAAISADGVRAVIADADGRVLHSTFAPLPLSLAARPPVREAAGVVRALLSEHGRSVSELRAVGLSVPAPVDPVTGRFGTPGVLPTFTGFAPADEVTELLGVPCVAANNASLAALAESRRGAAAGARDVLYLRADQYTGGGILAEGRPYPGAHGFAGEVGHLNVREVGPLCICGSRGCLSTFLAPGAFQAILAGAPGLHDDVTPPDVRLLELSDAGHRPAQRALLDAGRLIGRSVAPLCNVLNPAVVVVGGRYTLSGSHVVDGVRESLMRHCAPAATAGLRVVATALARDAEVLGAIESLLPHR</sequence>
<evidence type="ECO:0000256" key="1">
    <source>
        <dbReference type="ARBA" id="ARBA00006479"/>
    </source>
</evidence>
<protein>
    <submittedName>
        <fullName evidence="2">ROK family protein</fullName>
    </submittedName>
</protein>
<evidence type="ECO:0000313" key="2">
    <source>
        <dbReference type="EMBL" id="MBU2669088.1"/>
    </source>
</evidence>
<reference evidence="2 3" key="1">
    <citation type="submission" date="2021-06" db="EMBL/GenBank/DDBJ databases">
        <title>Actinoplanes lichenicola sp. nov., and Actinoplanes ovalisporus sp. nov., isolated from lichen in Thailand.</title>
        <authorList>
            <person name="Saeng-In P."/>
            <person name="Kanchanasin P."/>
            <person name="Yuki M."/>
            <person name="Kudo T."/>
            <person name="Ohkuma M."/>
            <person name="Phongsopitanun W."/>
            <person name="Tanasupawat S."/>
        </authorList>
    </citation>
    <scope>NUCLEOTIDE SEQUENCE [LARGE SCALE GENOMIC DNA]</scope>
    <source>
        <strain evidence="2 3">NBRC 110975</strain>
    </source>
</reference>
<dbReference type="EMBL" id="JAHKKG010000013">
    <property type="protein sequence ID" value="MBU2669088.1"/>
    <property type="molecule type" value="Genomic_DNA"/>
</dbReference>
<accession>A0ABS5Z074</accession>
<dbReference type="InterPro" id="IPR000600">
    <property type="entry name" value="ROK"/>
</dbReference>
<evidence type="ECO:0000313" key="3">
    <source>
        <dbReference type="Proteomes" id="UP001519654"/>
    </source>
</evidence>
<comment type="caution">
    <text evidence="2">The sequence shown here is derived from an EMBL/GenBank/DDBJ whole genome shotgun (WGS) entry which is preliminary data.</text>
</comment>
<dbReference type="InterPro" id="IPR036388">
    <property type="entry name" value="WH-like_DNA-bd_sf"/>
</dbReference>
<dbReference type="SUPFAM" id="SSF53067">
    <property type="entry name" value="Actin-like ATPase domain"/>
    <property type="match status" value="3"/>
</dbReference>
<gene>
    <name evidence="2" type="ORF">KOI35_36805</name>
</gene>
<dbReference type="Pfam" id="PF00480">
    <property type="entry name" value="ROK"/>
    <property type="match status" value="2"/>
</dbReference>
<dbReference type="PANTHER" id="PTHR18964">
    <property type="entry name" value="ROK (REPRESSOR, ORF, KINASE) FAMILY"/>
    <property type="match status" value="1"/>
</dbReference>
<dbReference type="InterPro" id="IPR036390">
    <property type="entry name" value="WH_DNA-bd_sf"/>
</dbReference>
<dbReference type="Gene3D" id="3.30.420.40">
    <property type="match status" value="4"/>
</dbReference>
<name>A0ABS5Z074_9ACTN</name>
<organism evidence="2 3">
    <name type="scientific">Paractinoplanes bogorensis</name>
    <dbReference type="NCBI Taxonomy" id="1610840"/>
    <lineage>
        <taxon>Bacteria</taxon>
        <taxon>Bacillati</taxon>
        <taxon>Actinomycetota</taxon>
        <taxon>Actinomycetes</taxon>
        <taxon>Micromonosporales</taxon>
        <taxon>Micromonosporaceae</taxon>
        <taxon>Paractinoplanes</taxon>
    </lineage>
</organism>
<comment type="similarity">
    <text evidence="1">Belongs to the ROK (NagC/XylR) family.</text>
</comment>
<dbReference type="InterPro" id="IPR043129">
    <property type="entry name" value="ATPase_NBD"/>
</dbReference>
<dbReference type="PANTHER" id="PTHR18964:SF173">
    <property type="entry name" value="GLUCOKINASE"/>
    <property type="match status" value="1"/>
</dbReference>
<dbReference type="Gene3D" id="1.10.10.10">
    <property type="entry name" value="Winged helix-like DNA-binding domain superfamily/Winged helix DNA-binding domain"/>
    <property type="match status" value="2"/>
</dbReference>
<proteinExistence type="inferred from homology"/>
<dbReference type="RefSeq" id="WP_215793317.1">
    <property type="nucleotide sequence ID" value="NZ_JAHKKG010000013.1"/>
</dbReference>
<keyword evidence="3" id="KW-1185">Reference proteome</keyword>
<dbReference type="Proteomes" id="UP001519654">
    <property type="component" value="Unassembled WGS sequence"/>
</dbReference>
<dbReference type="PROSITE" id="PS01125">
    <property type="entry name" value="ROK"/>
    <property type="match status" value="1"/>
</dbReference>